<proteinExistence type="inferred from homology"/>
<dbReference type="PANTHER" id="PTHR11487:SF0">
    <property type="entry name" value="S-ACYL FATTY ACID SYNTHASE THIOESTERASE, MEDIUM CHAIN"/>
    <property type="match status" value="1"/>
</dbReference>
<evidence type="ECO:0000259" key="3">
    <source>
        <dbReference type="SMART" id="SM00824"/>
    </source>
</evidence>
<dbReference type="InterPro" id="IPR012223">
    <property type="entry name" value="TEII"/>
</dbReference>
<dbReference type="InterPro" id="IPR001031">
    <property type="entry name" value="Thioesterase"/>
</dbReference>
<sequence>MGGVRLFCFPFAGGGSRLYQPWRAALAEHADVRPVVLPGRETRIGERPHQRIEPLVEDLVAGLRPQLGDRYALFGHSLGALVAYEVARRLAELGEPPPQVLAVSGRRAPHLALHPPVLHTMTDADFAAAVMRLGGTPDKLLRNPRLLAHFLPVLRADYEVNETYRARRQPPLDCPVVGYAGDADPLATGTQVGAWRDTTTGPFRQRVFPGGHFFLRDAPAVLHALTADLSTGRVPVRTP</sequence>
<keyword evidence="2" id="KW-0378">Hydrolase</keyword>
<reference evidence="4" key="1">
    <citation type="submission" date="2021-01" db="EMBL/GenBank/DDBJ databases">
        <title>Whole genome shotgun sequence of Spirilliplanes yamanashiensis NBRC 15828.</title>
        <authorList>
            <person name="Komaki H."/>
            <person name="Tamura T."/>
        </authorList>
    </citation>
    <scope>NUCLEOTIDE SEQUENCE</scope>
    <source>
        <strain evidence="4">NBRC 15828</strain>
    </source>
</reference>
<keyword evidence="5" id="KW-1185">Reference proteome</keyword>
<dbReference type="SUPFAM" id="SSF53474">
    <property type="entry name" value="alpha/beta-Hydrolases"/>
    <property type="match status" value="1"/>
</dbReference>
<dbReference type="Pfam" id="PF00975">
    <property type="entry name" value="Thioesterase"/>
    <property type="match status" value="1"/>
</dbReference>
<comment type="similarity">
    <text evidence="1">Belongs to the thioesterase family.</text>
</comment>
<comment type="caution">
    <text evidence="4">The sequence shown here is derived from an EMBL/GenBank/DDBJ whole genome shotgun (WGS) entry which is preliminary data.</text>
</comment>
<accession>A0A8J3Y4Z3</accession>
<dbReference type="GO" id="GO:0008610">
    <property type="term" value="P:lipid biosynthetic process"/>
    <property type="evidence" value="ECO:0007669"/>
    <property type="project" value="TreeGrafter"/>
</dbReference>
<protein>
    <submittedName>
        <fullName evidence="4">Thioesterase</fullName>
    </submittedName>
</protein>
<dbReference type="AlphaFoldDB" id="A0A8J3Y4Z3"/>
<dbReference type="PANTHER" id="PTHR11487">
    <property type="entry name" value="THIOESTERASE"/>
    <property type="match status" value="1"/>
</dbReference>
<dbReference type="Gene3D" id="3.40.50.1820">
    <property type="entry name" value="alpha/beta hydrolase"/>
    <property type="match status" value="1"/>
</dbReference>
<dbReference type="InterPro" id="IPR029058">
    <property type="entry name" value="AB_hydrolase_fold"/>
</dbReference>
<evidence type="ECO:0000256" key="1">
    <source>
        <dbReference type="ARBA" id="ARBA00007169"/>
    </source>
</evidence>
<dbReference type="Proteomes" id="UP000652013">
    <property type="component" value="Unassembled WGS sequence"/>
</dbReference>
<dbReference type="SMART" id="SM00824">
    <property type="entry name" value="PKS_TE"/>
    <property type="match status" value="1"/>
</dbReference>
<name>A0A8J3Y4Z3_9ACTN</name>
<organism evidence="4 5">
    <name type="scientific">Spirilliplanes yamanashiensis</name>
    <dbReference type="NCBI Taxonomy" id="42233"/>
    <lineage>
        <taxon>Bacteria</taxon>
        <taxon>Bacillati</taxon>
        <taxon>Actinomycetota</taxon>
        <taxon>Actinomycetes</taxon>
        <taxon>Micromonosporales</taxon>
        <taxon>Micromonosporaceae</taxon>
        <taxon>Spirilliplanes</taxon>
    </lineage>
</organism>
<evidence type="ECO:0000313" key="4">
    <source>
        <dbReference type="EMBL" id="GIJ01876.1"/>
    </source>
</evidence>
<dbReference type="EMBL" id="BOOY01000006">
    <property type="protein sequence ID" value="GIJ01876.1"/>
    <property type="molecule type" value="Genomic_DNA"/>
</dbReference>
<gene>
    <name evidence="4" type="ORF">Sya03_12280</name>
</gene>
<evidence type="ECO:0000256" key="2">
    <source>
        <dbReference type="ARBA" id="ARBA00022801"/>
    </source>
</evidence>
<dbReference type="RefSeq" id="WP_203937190.1">
    <property type="nucleotide sequence ID" value="NZ_BAAAGJ010000005.1"/>
</dbReference>
<evidence type="ECO:0000313" key="5">
    <source>
        <dbReference type="Proteomes" id="UP000652013"/>
    </source>
</evidence>
<dbReference type="InterPro" id="IPR020802">
    <property type="entry name" value="TesA-like"/>
</dbReference>
<dbReference type="GO" id="GO:0016787">
    <property type="term" value="F:hydrolase activity"/>
    <property type="evidence" value="ECO:0007669"/>
    <property type="project" value="UniProtKB-KW"/>
</dbReference>
<feature type="domain" description="Thioesterase TesA-like" evidence="3">
    <location>
        <begin position="7"/>
        <end position="229"/>
    </location>
</feature>